<keyword evidence="2" id="KW-1185">Reference proteome</keyword>
<evidence type="ECO:0000313" key="1">
    <source>
        <dbReference type="EMBL" id="KAF2242286.1"/>
    </source>
</evidence>
<name>A0A6A6HW33_9PLEO</name>
<protein>
    <submittedName>
        <fullName evidence="1">Uncharacterized protein</fullName>
    </submittedName>
</protein>
<accession>A0A6A6HW33</accession>
<organism evidence="1 2">
    <name type="scientific">Trematosphaeria pertusa</name>
    <dbReference type="NCBI Taxonomy" id="390896"/>
    <lineage>
        <taxon>Eukaryota</taxon>
        <taxon>Fungi</taxon>
        <taxon>Dikarya</taxon>
        <taxon>Ascomycota</taxon>
        <taxon>Pezizomycotina</taxon>
        <taxon>Dothideomycetes</taxon>
        <taxon>Pleosporomycetidae</taxon>
        <taxon>Pleosporales</taxon>
        <taxon>Massarineae</taxon>
        <taxon>Trematosphaeriaceae</taxon>
        <taxon>Trematosphaeria</taxon>
    </lineage>
</organism>
<dbReference type="Proteomes" id="UP000800094">
    <property type="component" value="Unassembled WGS sequence"/>
</dbReference>
<gene>
    <name evidence="1" type="ORF">BU26DRAFT_158486</name>
</gene>
<proteinExistence type="predicted"/>
<sequence>MRDWSGTLRFLDGVLLAENDVEPMTLPERLNAQKLSSQSSHQQFSGNNDASGATVSLRRVNAVGSLTDSLPFSDTAQWLPITTTTTTSRPSAHHNHLSTVTHPRMHAKAHLTFTSTCKLLHMSHLVLHSSRRTAEGAAPRQGTADIAIATWSAARNDAQLSCQSDSGTRGLRLDAGRRARAKTREQKKTTNKHRCNTARRVGLLLAVSRRLPDWVILMRDVGRLATTSFQSF</sequence>
<reference evidence="1" key="1">
    <citation type="journal article" date="2020" name="Stud. Mycol.">
        <title>101 Dothideomycetes genomes: a test case for predicting lifestyles and emergence of pathogens.</title>
        <authorList>
            <person name="Haridas S."/>
            <person name="Albert R."/>
            <person name="Binder M."/>
            <person name="Bloem J."/>
            <person name="Labutti K."/>
            <person name="Salamov A."/>
            <person name="Andreopoulos B."/>
            <person name="Baker S."/>
            <person name="Barry K."/>
            <person name="Bills G."/>
            <person name="Bluhm B."/>
            <person name="Cannon C."/>
            <person name="Castanera R."/>
            <person name="Culley D."/>
            <person name="Daum C."/>
            <person name="Ezra D."/>
            <person name="Gonzalez J."/>
            <person name="Henrissat B."/>
            <person name="Kuo A."/>
            <person name="Liang C."/>
            <person name="Lipzen A."/>
            <person name="Lutzoni F."/>
            <person name="Magnuson J."/>
            <person name="Mondo S."/>
            <person name="Nolan M."/>
            <person name="Ohm R."/>
            <person name="Pangilinan J."/>
            <person name="Park H.-J."/>
            <person name="Ramirez L."/>
            <person name="Alfaro M."/>
            <person name="Sun H."/>
            <person name="Tritt A."/>
            <person name="Yoshinaga Y."/>
            <person name="Zwiers L.-H."/>
            <person name="Turgeon B."/>
            <person name="Goodwin S."/>
            <person name="Spatafora J."/>
            <person name="Crous P."/>
            <person name="Grigoriev I."/>
        </authorList>
    </citation>
    <scope>NUCLEOTIDE SEQUENCE</scope>
    <source>
        <strain evidence="1">CBS 122368</strain>
    </source>
</reference>
<dbReference type="RefSeq" id="XP_033677290.1">
    <property type="nucleotide sequence ID" value="XM_033820097.1"/>
</dbReference>
<dbReference type="EMBL" id="ML987208">
    <property type="protein sequence ID" value="KAF2242286.1"/>
    <property type="molecule type" value="Genomic_DNA"/>
</dbReference>
<evidence type="ECO:0000313" key="2">
    <source>
        <dbReference type="Proteomes" id="UP000800094"/>
    </source>
</evidence>
<dbReference type="AlphaFoldDB" id="A0A6A6HW33"/>
<dbReference type="GeneID" id="54573427"/>